<name>A0ABW9NQ87_9ACTN</name>
<dbReference type="InterPro" id="IPR028994">
    <property type="entry name" value="Integrin_alpha_N"/>
</dbReference>
<dbReference type="PANTHER" id="PTHR23221:SF7">
    <property type="entry name" value="PHOSPHATIDYLINOSITOL-GLYCAN-SPECIFIC PHOSPHOLIPASE D"/>
    <property type="match status" value="1"/>
</dbReference>
<dbReference type="EMBL" id="VDEQ01000074">
    <property type="protein sequence ID" value="MQS35453.1"/>
    <property type="molecule type" value="Genomic_DNA"/>
</dbReference>
<feature type="region of interest" description="Disordered" evidence="5">
    <location>
        <begin position="90"/>
        <end position="111"/>
    </location>
</feature>
<keyword evidence="1" id="KW-0732">Signal</keyword>
<organism evidence="6 7">
    <name type="scientific">Streptomyces katsurahamanus</name>
    <dbReference type="NCBI Taxonomy" id="2577098"/>
    <lineage>
        <taxon>Bacteria</taxon>
        <taxon>Bacillati</taxon>
        <taxon>Actinomycetota</taxon>
        <taxon>Actinomycetes</taxon>
        <taxon>Kitasatosporales</taxon>
        <taxon>Streptomycetaceae</taxon>
        <taxon>Streptomyces</taxon>
    </lineage>
</organism>
<evidence type="ECO:0000313" key="6">
    <source>
        <dbReference type="EMBL" id="MQS35453.1"/>
    </source>
</evidence>
<evidence type="ECO:0000313" key="7">
    <source>
        <dbReference type="Proteomes" id="UP000460558"/>
    </source>
</evidence>
<dbReference type="InterPro" id="IPR013519">
    <property type="entry name" value="Int_alpha_beta-p"/>
</dbReference>
<keyword evidence="2" id="KW-0677">Repeat</keyword>
<accession>A0ABW9NQ87</accession>
<comment type="caution">
    <text evidence="6">The sequence shown here is derived from an EMBL/GenBank/DDBJ whole genome shotgun (WGS) entry which is preliminary data.</text>
</comment>
<gene>
    <name evidence="6" type="ORF">FFZ77_07500</name>
</gene>
<dbReference type="Gene3D" id="2.130.10.130">
    <property type="entry name" value="Integrin alpha, N-terminal"/>
    <property type="match status" value="2"/>
</dbReference>
<dbReference type="Pfam" id="PF13517">
    <property type="entry name" value="FG-GAP_3"/>
    <property type="match status" value="1"/>
</dbReference>
<keyword evidence="7" id="KW-1185">Reference proteome</keyword>
<proteinExistence type="predicted"/>
<sequence>MTTEHHDGAHRHHRPQEPLLSTRTALRLALATATAASLTGGLLAVSTGAATAAAKPAAYADDFNGDGFRDYATPGLAGFTVTYGTAKGPGTKSRSFTQDSPGIPGKAGGDGEEWDSFGRALANADFNGDGYADLAVGDMSEKVGKRSSRGAVTIVWGSKSGLGSKATLIPAGGKPKADRYFGMALATGDFNGDGKADLAVSDAYSVYVYRGGFSSKTGGTGKVTQHRPGGGSDFSPFGLVAGQVTKDKATDLYVLGAESEGDFTMRSVAWFLQGGATVKPGASTTYAVSDWLSTVAVVADFDRDGYGDLAIGDPSHRKDAGAVTVVRGGKSGPAGSYRLTQSTKGVATAATKGDSFGGGISAGDVDKDGYPDLAVSASGEKVGKAENAGGVHILRGGAKGLTGARSQWFTRATPGVPGEPRENVPFGESLRLRDLDQDGYADLLASEFATKSQLLPGGKDGIGTAGTREVRLSADFVE</sequence>
<evidence type="ECO:0000256" key="5">
    <source>
        <dbReference type="SAM" id="MobiDB-lite"/>
    </source>
</evidence>
<protein>
    <submittedName>
        <fullName evidence="6">VCBS repeat-containing protein</fullName>
    </submittedName>
</protein>
<dbReference type="PANTHER" id="PTHR23221">
    <property type="entry name" value="GLYCOSYLPHOSPHATIDYLINOSITOL PHOSPHOLIPASE D"/>
    <property type="match status" value="1"/>
</dbReference>
<reference evidence="6 7" key="1">
    <citation type="submission" date="2019-06" db="EMBL/GenBank/DDBJ databases">
        <title>Comparative genomics and metabolomics analyses of clavulanic acid producing Streptomyces species provides insight into specialized metabolism and evolution of beta-lactam biosynthetic gene clusters.</title>
        <authorList>
            <person name="Moore M.A."/>
            <person name="Cruz-Morales P."/>
            <person name="Barona Gomez F."/>
            <person name="Kapil T."/>
        </authorList>
    </citation>
    <scope>NUCLEOTIDE SEQUENCE [LARGE SCALE GENOMIC DNA]</scope>
    <source>
        <strain evidence="6 7">T-272</strain>
    </source>
</reference>
<dbReference type="SUPFAM" id="SSF69318">
    <property type="entry name" value="Integrin alpha N-terminal domain"/>
    <property type="match status" value="2"/>
</dbReference>
<dbReference type="SMART" id="SM00191">
    <property type="entry name" value="Int_alpha"/>
    <property type="match status" value="4"/>
</dbReference>
<keyword evidence="3" id="KW-0378">Hydrolase</keyword>
<evidence type="ECO:0000256" key="4">
    <source>
        <dbReference type="ARBA" id="ARBA00023180"/>
    </source>
</evidence>
<dbReference type="PROSITE" id="PS51470">
    <property type="entry name" value="FG_GAP"/>
    <property type="match status" value="2"/>
</dbReference>
<evidence type="ECO:0000256" key="1">
    <source>
        <dbReference type="ARBA" id="ARBA00022729"/>
    </source>
</evidence>
<dbReference type="PRINTS" id="PR01185">
    <property type="entry name" value="INTEGRINA"/>
</dbReference>
<evidence type="ECO:0000256" key="3">
    <source>
        <dbReference type="ARBA" id="ARBA00022801"/>
    </source>
</evidence>
<dbReference type="Proteomes" id="UP000460558">
    <property type="component" value="Unassembled WGS sequence"/>
</dbReference>
<keyword evidence="4" id="KW-0325">Glycoprotein</keyword>
<dbReference type="InterPro" id="IPR000413">
    <property type="entry name" value="Integrin_alpha"/>
</dbReference>
<dbReference type="Pfam" id="PF01839">
    <property type="entry name" value="FG-GAP"/>
    <property type="match status" value="2"/>
</dbReference>
<feature type="region of interest" description="Disordered" evidence="5">
    <location>
        <begin position="1"/>
        <end position="20"/>
    </location>
</feature>
<dbReference type="InterPro" id="IPR013517">
    <property type="entry name" value="FG-GAP"/>
</dbReference>
<evidence type="ECO:0000256" key="2">
    <source>
        <dbReference type="ARBA" id="ARBA00022737"/>
    </source>
</evidence>